<dbReference type="Gene3D" id="3.40.50.300">
    <property type="entry name" value="P-loop containing nucleotide triphosphate hydrolases"/>
    <property type="match status" value="1"/>
</dbReference>
<dbReference type="SMART" id="SM00530">
    <property type="entry name" value="HTH_XRE"/>
    <property type="match status" value="1"/>
</dbReference>
<keyword evidence="4 7" id="KW-0418">Kinase</keyword>
<dbReference type="GO" id="GO:0009423">
    <property type="term" value="P:chorismate biosynthetic process"/>
    <property type="evidence" value="ECO:0007669"/>
    <property type="project" value="UniProtKB-UniRule"/>
</dbReference>
<feature type="binding site" evidence="7">
    <location>
        <position position="204"/>
    </location>
    <ligand>
        <name>substrate</name>
    </ligand>
</feature>
<dbReference type="EC" id="2.7.1.71" evidence="7"/>
<evidence type="ECO:0000256" key="5">
    <source>
        <dbReference type="ARBA" id="ARBA00022840"/>
    </source>
</evidence>
<feature type="binding site" evidence="7">
    <location>
        <position position="262"/>
    </location>
    <ligand>
        <name>substrate</name>
    </ligand>
</feature>
<name>A0A497ZF18_9RHOB</name>
<keyword evidence="2 7" id="KW-0808">Transferase</keyword>
<feature type="binding site" evidence="7">
    <location>
        <position position="139"/>
    </location>
    <ligand>
        <name>Mg(2+)</name>
        <dbReference type="ChEBI" id="CHEBI:18420"/>
    </ligand>
</feature>
<dbReference type="InterPro" id="IPR001387">
    <property type="entry name" value="Cro/C1-type_HTH"/>
</dbReference>
<dbReference type="GO" id="GO:0008652">
    <property type="term" value="P:amino acid biosynthetic process"/>
    <property type="evidence" value="ECO:0007669"/>
    <property type="project" value="UniProtKB-KW"/>
</dbReference>
<evidence type="ECO:0000256" key="6">
    <source>
        <dbReference type="ARBA" id="ARBA00023141"/>
    </source>
</evidence>
<comment type="function">
    <text evidence="7">Catalyzes the specific phosphorylation of the 3-hydroxyl group of shikimic acid using ATP as a cosubstrate.</text>
</comment>
<comment type="caution">
    <text evidence="10">The sequence shown here is derived from an EMBL/GenBank/DDBJ whole genome shotgun (WGS) entry which is preliminary data.</text>
</comment>
<dbReference type="UniPathway" id="UPA00053">
    <property type="reaction ID" value="UER00088"/>
</dbReference>
<dbReference type="InterPro" id="IPR000623">
    <property type="entry name" value="Shikimate_kinase/TSH1"/>
</dbReference>
<keyword evidence="11" id="KW-1185">Reference proteome</keyword>
<dbReference type="PANTHER" id="PTHR21087">
    <property type="entry name" value="SHIKIMATE KINASE"/>
    <property type="match status" value="1"/>
</dbReference>
<dbReference type="InterPro" id="IPR027417">
    <property type="entry name" value="P-loop_NTPase"/>
</dbReference>
<dbReference type="Pfam" id="PF01381">
    <property type="entry name" value="HTH_3"/>
    <property type="match status" value="1"/>
</dbReference>
<dbReference type="PANTHER" id="PTHR21087:SF16">
    <property type="entry name" value="SHIKIMATE KINASE 1, CHLOROPLASTIC"/>
    <property type="match status" value="1"/>
</dbReference>
<dbReference type="SUPFAM" id="SSF52540">
    <property type="entry name" value="P-loop containing nucleoside triphosphate hydrolases"/>
    <property type="match status" value="1"/>
</dbReference>
<feature type="region of interest" description="Disordered" evidence="8">
    <location>
        <begin position="1"/>
        <end position="20"/>
    </location>
</feature>
<dbReference type="GO" id="GO:0000287">
    <property type="term" value="F:magnesium ion binding"/>
    <property type="evidence" value="ECO:0007669"/>
    <property type="project" value="UniProtKB-UniRule"/>
</dbReference>
<dbReference type="GO" id="GO:0005524">
    <property type="term" value="F:ATP binding"/>
    <property type="evidence" value="ECO:0007669"/>
    <property type="project" value="UniProtKB-UniRule"/>
</dbReference>
<evidence type="ECO:0000313" key="10">
    <source>
        <dbReference type="EMBL" id="RLK03586.1"/>
    </source>
</evidence>
<evidence type="ECO:0000256" key="8">
    <source>
        <dbReference type="SAM" id="MobiDB-lite"/>
    </source>
</evidence>
<evidence type="ECO:0000256" key="2">
    <source>
        <dbReference type="ARBA" id="ARBA00022679"/>
    </source>
</evidence>
<comment type="subunit">
    <text evidence="7">Monomer.</text>
</comment>
<dbReference type="PRINTS" id="PR01100">
    <property type="entry name" value="SHIKIMTKNASE"/>
</dbReference>
<keyword evidence="5 7" id="KW-0067">ATP-binding</keyword>
<keyword evidence="7" id="KW-0460">Magnesium</keyword>
<dbReference type="InterPro" id="IPR031322">
    <property type="entry name" value="Shikimate/glucono_kinase"/>
</dbReference>
<keyword evidence="7" id="KW-0963">Cytoplasm</keyword>
<dbReference type="OrthoDB" id="9800332at2"/>
<evidence type="ECO:0000313" key="11">
    <source>
        <dbReference type="Proteomes" id="UP000271700"/>
    </source>
</evidence>
<feature type="binding site" evidence="7">
    <location>
        <position position="181"/>
    </location>
    <ligand>
        <name>substrate</name>
    </ligand>
</feature>
<dbReference type="EMBL" id="RCCT01000004">
    <property type="protein sequence ID" value="RLK03586.1"/>
    <property type="molecule type" value="Genomic_DNA"/>
</dbReference>
<comment type="similarity">
    <text evidence="7">Belongs to the shikimate kinase family.</text>
</comment>
<dbReference type="NCBIfam" id="NF006015">
    <property type="entry name" value="PRK08154.1"/>
    <property type="match status" value="1"/>
</dbReference>
<dbReference type="Proteomes" id="UP000271700">
    <property type="component" value="Unassembled WGS sequence"/>
</dbReference>
<evidence type="ECO:0000256" key="7">
    <source>
        <dbReference type="HAMAP-Rule" id="MF_00109"/>
    </source>
</evidence>
<dbReference type="AlphaFoldDB" id="A0A497ZF18"/>
<evidence type="ECO:0000256" key="3">
    <source>
        <dbReference type="ARBA" id="ARBA00022741"/>
    </source>
</evidence>
<feature type="binding site" evidence="7">
    <location>
        <position position="243"/>
    </location>
    <ligand>
        <name>ATP</name>
        <dbReference type="ChEBI" id="CHEBI:30616"/>
    </ligand>
</feature>
<comment type="caution">
    <text evidence="7">Lacks conserved residue(s) required for the propagation of feature annotation.</text>
</comment>
<dbReference type="PROSITE" id="PS50943">
    <property type="entry name" value="HTH_CROC1"/>
    <property type="match status" value="1"/>
</dbReference>
<dbReference type="STRING" id="981384.GCA_000192475_00674"/>
<keyword evidence="6 7" id="KW-0057">Aromatic amino acid biosynthesis</keyword>
<evidence type="ECO:0000256" key="1">
    <source>
        <dbReference type="ARBA" id="ARBA00022605"/>
    </source>
</evidence>
<dbReference type="CDD" id="cd00464">
    <property type="entry name" value="SK"/>
    <property type="match status" value="1"/>
</dbReference>
<dbReference type="SUPFAM" id="SSF47413">
    <property type="entry name" value="lambda repressor-like DNA-binding domains"/>
    <property type="match status" value="1"/>
</dbReference>
<dbReference type="RefSeq" id="WP_010443051.1">
    <property type="nucleotide sequence ID" value="NZ_AEYW01000022.1"/>
</dbReference>
<dbReference type="CDD" id="cd00093">
    <property type="entry name" value="HTH_XRE"/>
    <property type="match status" value="1"/>
</dbReference>
<dbReference type="Gene3D" id="1.10.260.40">
    <property type="entry name" value="lambda repressor-like DNA-binding domains"/>
    <property type="match status" value="1"/>
</dbReference>
<keyword evidence="1 7" id="KW-0028">Amino-acid biosynthesis</keyword>
<organism evidence="10 11">
    <name type="scientific">Ruegeria conchae</name>
    <dbReference type="NCBI Taxonomy" id="981384"/>
    <lineage>
        <taxon>Bacteria</taxon>
        <taxon>Pseudomonadati</taxon>
        <taxon>Pseudomonadota</taxon>
        <taxon>Alphaproteobacteria</taxon>
        <taxon>Rhodobacterales</taxon>
        <taxon>Roseobacteraceae</taxon>
        <taxon>Ruegeria</taxon>
    </lineage>
</organism>
<comment type="catalytic activity">
    <reaction evidence="7">
        <text>shikimate + ATP = 3-phosphoshikimate + ADP + H(+)</text>
        <dbReference type="Rhea" id="RHEA:13121"/>
        <dbReference type="ChEBI" id="CHEBI:15378"/>
        <dbReference type="ChEBI" id="CHEBI:30616"/>
        <dbReference type="ChEBI" id="CHEBI:36208"/>
        <dbReference type="ChEBI" id="CHEBI:145989"/>
        <dbReference type="ChEBI" id="CHEBI:456216"/>
        <dbReference type="EC" id="2.7.1.71"/>
    </reaction>
</comment>
<dbReference type="GO" id="GO:0005829">
    <property type="term" value="C:cytosol"/>
    <property type="evidence" value="ECO:0007669"/>
    <property type="project" value="TreeGrafter"/>
</dbReference>
<comment type="pathway">
    <text evidence="7">Metabolic intermediate biosynthesis; chorismate biosynthesis; chorismate from D-erythrose 4-phosphate and phosphoenolpyruvate: step 5/7.</text>
</comment>
<keyword evidence="7" id="KW-0479">Metal-binding</keyword>
<evidence type="ECO:0000259" key="9">
    <source>
        <dbReference type="PROSITE" id="PS50943"/>
    </source>
</evidence>
<dbReference type="Pfam" id="PF01202">
    <property type="entry name" value="SKI"/>
    <property type="match status" value="1"/>
</dbReference>
<comment type="cofactor">
    <cofactor evidence="7">
        <name>Mg(2+)</name>
        <dbReference type="ChEBI" id="CHEBI:18420"/>
    </cofactor>
    <text evidence="7">Binds 1 Mg(2+) ion per subunit.</text>
</comment>
<feature type="binding site" evidence="7">
    <location>
        <begin position="135"/>
        <end position="140"/>
    </location>
    <ligand>
        <name>ATP</name>
        <dbReference type="ChEBI" id="CHEBI:30616"/>
    </ligand>
</feature>
<feature type="compositionally biased region" description="Polar residues" evidence="8">
    <location>
        <begin position="8"/>
        <end position="19"/>
    </location>
</feature>
<comment type="subcellular location">
    <subcellularLocation>
        <location evidence="7">Cytoplasm</location>
    </subcellularLocation>
</comment>
<proteinExistence type="inferred from homology"/>
<feature type="domain" description="HTH cro/C1-type" evidence="9">
    <location>
        <begin position="28"/>
        <end position="82"/>
    </location>
</feature>
<dbReference type="GO" id="GO:0003677">
    <property type="term" value="F:DNA binding"/>
    <property type="evidence" value="ECO:0007669"/>
    <property type="project" value="InterPro"/>
</dbReference>
<dbReference type="GO" id="GO:0009073">
    <property type="term" value="P:aromatic amino acid family biosynthetic process"/>
    <property type="evidence" value="ECO:0007669"/>
    <property type="project" value="UniProtKB-KW"/>
</dbReference>
<keyword evidence="3 7" id="KW-0547">Nucleotide-binding</keyword>
<sequence length="298" mass="32930">MDGPKPQNPAQTKEFATQDLSERVGARVRKARQMRGIPRRVLSESSGVSPRYLAQLEAGEGNISIGVLHRIAQALDYKAEWLIGEEDPWDSDGLQMLELFRQASDDIKDNVMRALRPDPAENARAQRVCLIGLRGAGKSTLGALLGAALKLPFVELTAQIEEMSGMPLAEVMAFYGQEGYRNLEAQALDRVIAADDRMVLAVAGGIVSEPSTYTTLLSRFHTVWLRATPTEHMERVRAQGDERPMAGNPKAMEQLKCILASREALYGRANAQLDTSGQTENESIRDLMELVEEHGFLR</sequence>
<dbReference type="GO" id="GO:0004765">
    <property type="term" value="F:shikimate kinase activity"/>
    <property type="evidence" value="ECO:0007669"/>
    <property type="project" value="UniProtKB-UniRule"/>
</dbReference>
<gene>
    <name evidence="7" type="primary">aroK</name>
    <name evidence="10" type="ORF">CLV75_2963</name>
</gene>
<protein>
    <recommendedName>
        <fullName evidence="7">Shikimate kinase</fullName>
        <shortName evidence="7">SK</shortName>
        <ecNumber evidence="7">2.7.1.71</ecNumber>
    </recommendedName>
</protein>
<dbReference type="HAMAP" id="MF_00109">
    <property type="entry name" value="Shikimate_kinase"/>
    <property type="match status" value="1"/>
</dbReference>
<reference evidence="10 11" key="1">
    <citation type="submission" date="2018-10" db="EMBL/GenBank/DDBJ databases">
        <title>Genomic Encyclopedia of Archaeal and Bacterial Type Strains, Phase II (KMG-II): from individual species to whole genera.</title>
        <authorList>
            <person name="Goeker M."/>
        </authorList>
    </citation>
    <scope>NUCLEOTIDE SEQUENCE [LARGE SCALE GENOMIC DNA]</scope>
    <source>
        <strain evidence="10 11">DSM 29317</strain>
    </source>
</reference>
<feature type="binding site" evidence="7">
    <location>
        <position position="278"/>
    </location>
    <ligand>
        <name>ATP</name>
        <dbReference type="ChEBI" id="CHEBI:30616"/>
    </ligand>
</feature>
<dbReference type="InterPro" id="IPR010982">
    <property type="entry name" value="Lambda_DNA-bd_dom_sf"/>
</dbReference>
<evidence type="ECO:0000256" key="4">
    <source>
        <dbReference type="ARBA" id="ARBA00022777"/>
    </source>
</evidence>
<accession>A0A497ZF18</accession>